<keyword evidence="2" id="KW-1185">Reference proteome</keyword>
<organism evidence="1 2">
    <name type="scientific">Saponaria officinalis</name>
    <name type="common">Common soapwort</name>
    <name type="synonym">Lychnis saponaria</name>
    <dbReference type="NCBI Taxonomy" id="3572"/>
    <lineage>
        <taxon>Eukaryota</taxon>
        <taxon>Viridiplantae</taxon>
        <taxon>Streptophyta</taxon>
        <taxon>Embryophyta</taxon>
        <taxon>Tracheophyta</taxon>
        <taxon>Spermatophyta</taxon>
        <taxon>Magnoliopsida</taxon>
        <taxon>eudicotyledons</taxon>
        <taxon>Gunneridae</taxon>
        <taxon>Pentapetalae</taxon>
        <taxon>Caryophyllales</taxon>
        <taxon>Caryophyllaceae</taxon>
        <taxon>Caryophylleae</taxon>
        <taxon>Saponaria</taxon>
    </lineage>
</organism>
<sequence>MGLIITSYSSLHQRLCTGSNGQSLNGRSTGIRQQNSSSINWVKGRAGSNSIFKIKGSDGSWISDNVEIGLALLNHFKACYCEPEDFQSYSSYLDANQSLLAVVNPSISEGDFHHLGKPFTAKEVRAVVFQLGPTKSPGLKVFRLFSSKNVGISSKKIS</sequence>
<dbReference type="Proteomes" id="UP001443914">
    <property type="component" value="Unassembled WGS sequence"/>
</dbReference>
<name>A0AAW1I5D5_SAPOF</name>
<dbReference type="EMBL" id="JBDFQZ010000010">
    <property type="protein sequence ID" value="KAK9683793.1"/>
    <property type="molecule type" value="Genomic_DNA"/>
</dbReference>
<reference evidence="1" key="1">
    <citation type="submission" date="2024-03" db="EMBL/GenBank/DDBJ databases">
        <title>WGS assembly of Saponaria officinalis var. Norfolk2.</title>
        <authorList>
            <person name="Jenkins J."/>
            <person name="Shu S."/>
            <person name="Grimwood J."/>
            <person name="Barry K."/>
            <person name="Goodstein D."/>
            <person name="Schmutz J."/>
            <person name="Leebens-Mack J."/>
            <person name="Osbourn A."/>
        </authorList>
    </citation>
    <scope>NUCLEOTIDE SEQUENCE [LARGE SCALE GENOMIC DNA]</scope>
    <source>
        <strain evidence="1">JIC</strain>
    </source>
</reference>
<comment type="caution">
    <text evidence="1">The sequence shown here is derived from an EMBL/GenBank/DDBJ whole genome shotgun (WGS) entry which is preliminary data.</text>
</comment>
<dbReference type="AlphaFoldDB" id="A0AAW1I5D5"/>
<protein>
    <submittedName>
        <fullName evidence="1">Uncharacterized protein</fullName>
    </submittedName>
</protein>
<evidence type="ECO:0000313" key="2">
    <source>
        <dbReference type="Proteomes" id="UP001443914"/>
    </source>
</evidence>
<accession>A0AAW1I5D5</accession>
<proteinExistence type="predicted"/>
<evidence type="ECO:0000313" key="1">
    <source>
        <dbReference type="EMBL" id="KAK9683793.1"/>
    </source>
</evidence>
<gene>
    <name evidence="1" type="ORF">RND81_10G164800</name>
</gene>